<dbReference type="GO" id="GO:0005789">
    <property type="term" value="C:endoplasmic reticulum membrane"/>
    <property type="evidence" value="ECO:0007669"/>
    <property type="project" value="UniProtKB-SubCell"/>
</dbReference>
<evidence type="ECO:0000313" key="15">
    <source>
        <dbReference type="Ensembl" id="ENSSGRP00000035721.1"/>
    </source>
</evidence>
<dbReference type="RefSeq" id="XP_016090417.1">
    <property type="nucleotide sequence ID" value="XM_016234931.1"/>
</dbReference>
<evidence type="ECO:0000256" key="9">
    <source>
        <dbReference type="ARBA" id="ARBA00023136"/>
    </source>
</evidence>
<dbReference type="OrthoDB" id="7869097at2759"/>
<feature type="compositionally biased region" description="Basic and acidic residues" evidence="12">
    <location>
        <begin position="257"/>
        <end position="274"/>
    </location>
</feature>
<dbReference type="KEGG" id="sgh:107552894"/>
<dbReference type="AlphaFoldDB" id="A0A672MFT1"/>
<dbReference type="Proteomes" id="UP000472262">
    <property type="component" value="Unassembled WGS sequence"/>
</dbReference>
<dbReference type="PANTHER" id="PTHR46107:SF1">
    <property type="entry name" value="THIOREDOXIN-RELATED TRANSMEMBRANE PROTEIN 4"/>
    <property type="match status" value="1"/>
</dbReference>
<evidence type="ECO:0000256" key="8">
    <source>
        <dbReference type="ARBA" id="ARBA00022989"/>
    </source>
</evidence>
<evidence type="ECO:0000256" key="1">
    <source>
        <dbReference type="ARBA" id="ARBA00004115"/>
    </source>
</evidence>
<keyword evidence="11" id="KW-0676">Redox-active center</keyword>
<keyword evidence="4 13" id="KW-0812">Transmembrane</keyword>
<comment type="subcellular location">
    <subcellularLocation>
        <location evidence="1">Endoplasmic reticulum membrane</location>
        <topology evidence="1">Single-pass type I membrane protein</topology>
    </subcellularLocation>
</comment>
<feature type="region of interest" description="Disordered" evidence="12">
    <location>
        <begin position="253"/>
        <end position="319"/>
    </location>
</feature>
<keyword evidence="2" id="KW-0813">Transport</keyword>
<reference evidence="15" key="2">
    <citation type="submission" date="2025-09" db="UniProtKB">
        <authorList>
            <consortium name="Ensembl"/>
        </authorList>
    </citation>
    <scope>IDENTIFICATION</scope>
</reference>
<name>A0A672MFT1_SINGR</name>
<evidence type="ECO:0000256" key="2">
    <source>
        <dbReference type="ARBA" id="ARBA00022448"/>
    </source>
</evidence>
<keyword evidence="7" id="KW-0249">Electron transport</keyword>
<dbReference type="SUPFAM" id="SSF52833">
    <property type="entry name" value="Thioredoxin-like"/>
    <property type="match status" value="1"/>
</dbReference>
<evidence type="ECO:0000256" key="7">
    <source>
        <dbReference type="ARBA" id="ARBA00022982"/>
    </source>
</evidence>
<evidence type="ECO:0000256" key="11">
    <source>
        <dbReference type="ARBA" id="ARBA00023284"/>
    </source>
</evidence>
<dbReference type="PROSITE" id="PS00194">
    <property type="entry name" value="THIOREDOXIN_1"/>
    <property type="match status" value="1"/>
</dbReference>
<evidence type="ECO:0000256" key="4">
    <source>
        <dbReference type="ARBA" id="ARBA00022692"/>
    </source>
</evidence>
<dbReference type="Pfam" id="PF00085">
    <property type="entry name" value="Thioredoxin"/>
    <property type="match status" value="1"/>
</dbReference>
<dbReference type="Ensembl" id="ENSSGRT00000038342.1">
    <property type="protein sequence ID" value="ENSSGRP00000035721.1"/>
    <property type="gene ID" value="ENSSGRG00000019778.1"/>
</dbReference>
<evidence type="ECO:0000256" key="3">
    <source>
        <dbReference type="ARBA" id="ARBA00022553"/>
    </source>
</evidence>
<dbReference type="PROSITE" id="PS51352">
    <property type="entry name" value="THIOREDOXIN_2"/>
    <property type="match status" value="1"/>
</dbReference>
<keyword evidence="5" id="KW-0732">Signal</keyword>
<evidence type="ECO:0000256" key="6">
    <source>
        <dbReference type="ARBA" id="ARBA00022824"/>
    </source>
</evidence>
<evidence type="ECO:0000256" key="5">
    <source>
        <dbReference type="ARBA" id="ARBA00022729"/>
    </source>
</evidence>
<reference evidence="15" key="1">
    <citation type="submission" date="2025-08" db="UniProtKB">
        <authorList>
            <consortium name="Ensembl"/>
        </authorList>
    </citation>
    <scope>IDENTIFICATION</scope>
</reference>
<proteinExistence type="predicted"/>
<evidence type="ECO:0000259" key="14">
    <source>
        <dbReference type="PROSITE" id="PS51352"/>
    </source>
</evidence>
<evidence type="ECO:0000313" key="16">
    <source>
        <dbReference type="Proteomes" id="UP000472262"/>
    </source>
</evidence>
<dbReference type="InterPro" id="IPR052454">
    <property type="entry name" value="TMX_domain-containing"/>
</dbReference>
<dbReference type="Gene3D" id="3.40.30.10">
    <property type="entry name" value="Glutaredoxin"/>
    <property type="match status" value="1"/>
</dbReference>
<dbReference type="PANTHER" id="PTHR46107">
    <property type="entry name" value="DUMPY: SHORTER THAN WILD-TYPE"/>
    <property type="match status" value="1"/>
</dbReference>
<accession>A0A672MFT1</accession>
<feature type="domain" description="Thioredoxin" evidence="14">
    <location>
        <begin position="43"/>
        <end position="153"/>
    </location>
</feature>
<feature type="transmembrane region" description="Helical" evidence="13">
    <location>
        <begin position="199"/>
        <end position="228"/>
    </location>
</feature>
<evidence type="ECO:0000256" key="12">
    <source>
        <dbReference type="SAM" id="MobiDB-lite"/>
    </source>
</evidence>
<dbReference type="OMA" id="CGSNWSL"/>
<keyword evidence="8 13" id="KW-1133">Transmembrane helix</keyword>
<dbReference type="InterPro" id="IPR017937">
    <property type="entry name" value="Thioredoxin_CS"/>
</dbReference>
<gene>
    <name evidence="15" type="primary">LOC107552894</name>
</gene>
<dbReference type="CDD" id="cd02994">
    <property type="entry name" value="PDI_a_TMX"/>
    <property type="match status" value="1"/>
</dbReference>
<keyword evidence="3" id="KW-0597">Phosphoprotein</keyword>
<dbReference type="GeneID" id="107552894"/>
<keyword evidence="6" id="KW-0256">Endoplasmic reticulum</keyword>
<evidence type="ECO:0000256" key="13">
    <source>
        <dbReference type="SAM" id="Phobius"/>
    </source>
</evidence>
<sequence length="319" mass="35453">MCSSSSSSSSSSNMAGLRRADMQRYDRSSCWMCAVFLTLAARLIAQTHASDVLTVTDANWTLILQGEWMIKFYAPWCPACQHLQTDWESLGRQSESLGISVGRVDVTQQPGLSGRFLVTTLPTIFHAKDGNFRKYVSSRTIEDIQAYVEQNKWAMVEPVPGWKSPSSLLMSGMANLFRLSVCIRQIHTYLTNTLGIPSWGSYVIFAIITLFMGLMLGLMLVLIADCIWPSRPKHREDKTVVILKEEVSEEEVEDILMEEKGTSDLDNESERVSGDESTEEEGAMSDGVDAGSDQPPSEGAAESSVRKRKPLLREHNVTA</sequence>
<keyword evidence="16" id="KW-1185">Reference proteome</keyword>
<keyword evidence="10" id="KW-1015">Disulfide bond</keyword>
<protein>
    <submittedName>
        <fullName evidence="15">Thioredoxin-related transmembrane protein 1-like</fullName>
    </submittedName>
</protein>
<dbReference type="InterPro" id="IPR013766">
    <property type="entry name" value="Thioredoxin_domain"/>
</dbReference>
<keyword evidence="9 13" id="KW-0472">Membrane</keyword>
<organism evidence="15 16">
    <name type="scientific">Sinocyclocheilus grahami</name>
    <name type="common">Dianchi golden-line fish</name>
    <name type="synonym">Barbus grahami</name>
    <dbReference type="NCBI Taxonomy" id="75366"/>
    <lineage>
        <taxon>Eukaryota</taxon>
        <taxon>Metazoa</taxon>
        <taxon>Chordata</taxon>
        <taxon>Craniata</taxon>
        <taxon>Vertebrata</taxon>
        <taxon>Euteleostomi</taxon>
        <taxon>Actinopterygii</taxon>
        <taxon>Neopterygii</taxon>
        <taxon>Teleostei</taxon>
        <taxon>Ostariophysi</taxon>
        <taxon>Cypriniformes</taxon>
        <taxon>Cyprinidae</taxon>
        <taxon>Cyprininae</taxon>
        <taxon>Sinocyclocheilus</taxon>
    </lineage>
</organism>
<dbReference type="GO" id="GO:0015036">
    <property type="term" value="F:disulfide oxidoreductase activity"/>
    <property type="evidence" value="ECO:0007669"/>
    <property type="project" value="TreeGrafter"/>
</dbReference>
<dbReference type="InterPro" id="IPR036249">
    <property type="entry name" value="Thioredoxin-like_sf"/>
</dbReference>
<evidence type="ECO:0000256" key="10">
    <source>
        <dbReference type="ARBA" id="ARBA00023157"/>
    </source>
</evidence>
<dbReference type="InParanoid" id="A0A672MFT1"/>